<protein>
    <submittedName>
        <fullName evidence="2">Uncharacterized protein</fullName>
    </submittedName>
</protein>
<reference evidence="2" key="1">
    <citation type="submission" date="2021-09" db="EMBL/GenBank/DDBJ databases">
        <authorList>
            <consortium name="AG Swart"/>
            <person name="Singh M."/>
            <person name="Singh A."/>
            <person name="Seah K."/>
            <person name="Emmerich C."/>
        </authorList>
    </citation>
    <scope>NUCLEOTIDE SEQUENCE</scope>
    <source>
        <strain evidence="2">ATCC30299</strain>
    </source>
</reference>
<dbReference type="AlphaFoldDB" id="A0AAU9IRQ2"/>
<dbReference type="Proteomes" id="UP001162131">
    <property type="component" value="Unassembled WGS sequence"/>
</dbReference>
<evidence type="ECO:0000313" key="3">
    <source>
        <dbReference type="Proteomes" id="UP001162131"/>
    </source>
</evidence>
<feature type="compositionally biased region" description="Polar residues" evidence="1">
    <location>
        <begin position="350"/>
        <end position="360"/>
    </location>
</feature>
<comment type="caution">
    <text evidence="2">The sequence shown here is derived from an EMBL/GenBank/DDBJ whole genome shotgun (WGS) entry which is preliminary data.</text>
</comment>
<organism evidence="2 3">
    <name type="scientific">Blepharisma stoltei</name>
    <dbReference type="NCBI Taxonomy" id="1481888"/>
    <lineage>
        <taxon>Eukaryota</taxon>
        <taxon>Sar</taxon>
        <taxon>Alveolata</taxon>
        <taxon>Ciliophora</taxon>
        <taxon>Postciliodesmatophora</taxon>
        <taxon>Heterotrichea</taxon>
        <taxon>Heterotrichida</taxon>
        <taxon>Blepharismidae</taxon>
        <taxon>Blepharisma</taxon>
    </lineage>
</organism>
<proteinExistence type="predicted"/>
<gene>
    <name evidence="2" type="ORF">BSTOLATCC_MIC15841</name>
</gene>
<sequence length="454" mass="50872">MEEPFCTFAACKNPAKYICDCNSAQFCKIHLPEHKKLSSQPHSIEPLFYTPNPETKAILIKEITKAGTKLNENKAKLFESVSHMISNLENLVKRVVISTEWNFNNSLTAIKQAKKVSRLEKSPILNLLTLESKEAIGNLRQILEPELELKLTQIFEIGKKIEEEAEYFRKIQDSLKVSSNKIKKPSIVNLPSIHIISLKKPEPSSPTKDNIYKQLISHMSTVIFTNIWNYYDKILLKLLNDGAAFDSSLDNNDYARLKANLNRLKPPEPAQVSRQKCGHPLLLYMLLCGYDHCAYCLKEVLDQAKAKNTIATCKHGQKISSRAEKNLENLLRAGQVGGDSSGIPKGENMQPESQFPSQMKPSPGNFPPQMNQAPPKLSAMQLKPPIYNQSVDSHIDEETPSLVGKGNTGNPQGGVRNAPKPGIECYQCEKIRFPDDFSIDCPNHKTCNISGSRM</sequence>
<accession>A0AAU9IRQ2</accession>
<feature type="region of interest" description="Disordered" evidence="1">
    <location>
        <begin position="337"/>
        <end position="361"/>
    </location>
</feature>
<name>A0AAU9IRQ2_9CILI</name>
<evidence type="ECO:0000256" key="1">
    <source>
        <dbReference type="SAM" id="MobiDB-lite"/>
    </source>
</evidence>
<evidence type="ECO:0000313" key="2">
    <source>
        <dbReference type="EMBL" id="CAG9316411.1"/>
    </source>
</evidence>
<dbReference type="EMBL" id="CAJZBQ010000015">
    <property type="protein sequence ID" value="CAG9316411.1"/>
    <property type="molecule type" value="Genomic_DNA"/>
</dbReference>
<keyword evidence="3" id="KW-1185">Reference proteome</keyword>